<dbReference type="AlphaFoldDB" id="A0A0C9XKU5"/>
<organism evidence="1 2">
    <name type="scientific">Laccaria amethystina LaAM-08-1</name>
    <dbReference type="NCBI Taxonomy" id="1095629"/>
    <lineage>
        <taxon>Eukaryota</taxon>
        <taxon>Fungi</taxon>
        <taxon>Dikarya</taxon>
        <taxon>Basidiomycota</taxon>
        <taxon>Agaricomycotina</taxon>
        <taxon>Agaricomycetes</taxon>
        <taxon>Agaricomycetidae</taxon>
        <taxon>Agaricales</taxon>
        <taxon>Agaricineae</taxon>
        <taxon>Hydnangiaceae</taxon>
        <taxon>Laccaria</taxon>
    </lineage>
</organism>
<dbReference type="OrthoDB" id="339325at2759"/>
<evidence type="ECO:0000313" key="2">
    <source>
        <dbReference type="Proteomes" id="UP000054477"/>
    </source>
</evidence>
<gene>
    <name evidence="1" type="ORF">K443DRAFT_680927</name>
</gene>
<dbReference type="EMBL" id="KN838674">
    <property type="protein sequence ID" value="KIJ98206.1"/>
    <property type="molecule type" value="Genomic_DNA"/>
</dbReference>
<reference evidence="2" key="2">
    <citation type="submission" date="2015-01" db="EMBL/GenBank/DDBJ databases">
        <title>Evolutionary Origins and Diversification of the Mycorrhizal Mutualists.</title>
        <authorList>
            <consortium name="DOE Joint Genome Institute"/>
            <consortium name="Mycorrhizal Genomics Consortium"/>
            <person name="Kohler A."/>
            <person name="Kuo A."/>
            <person name="Nagy L.G."/>
            <person name="Floudas D."/>
            <person name="Copeland A."/>
            <person name="Barry K.W."/>
            <person name="Cichocki N."/>
            <person name="Veneault-Fourrey C."/>
            <person name="LaButti K."/>
            <person name="Lindquist E.A."/>
            <person name="Lipzen A."/>
            <person name="Lundell T."/>
            <person name="Morin E."/>
            <person name="Murat C."/>
            <person name="Riley R."/>
            <person name="Ohm R."/>
            <person name="Sun H."/>
            <person name="Tunlid A."/>
            <person name="Henrissat B."/>
            <person name="Grigoriev I.V."/>
            <person name="Hibbett D.S."/>
            <person name="Martin F."/>
        </authorList>
    </citation>
    <scope>NUCLEOTIDE SEQUENCE [LARGE SCALE GENOMIC DNA]</scope>
    <source>
        <strain evidence="2">LaAM-08-1</strain>
    </source>
</reference>
<sequence length="117" mass="12929">MPPLPLIRLVVSSDGEQYRVVDVTGARDGSDVRGQIFYKLDIPIESQRSYFIYPSEIGSFALGSPLSDRNLFSLCQEHGNPSGFLKFFVSHSPNGPARQQESASVKLCIPILRISSQ</sequence>
<proteinExistence type="predicted"/>
<protein>
    <submittedName>
        <fullName evidence="1">Uncharacterized protein</fullName>
    </submittedName>
</protein>
<name>A0A0C9XKU5_9AGAR</name>
<dbReference type="HOGENOM" id="CLU_2061664_0_0_1"/>
<dbReference type="STRING" id="1095629.A0A0C9XKU5"/>
<evidence type="ECO:0000313" key="1">
    <source>
        <dbReference type="EMBL" id="KIJ98206.1"/>
    </source>
</evidence>
<accession>A0A0C9XKU5</accession>
<dbReference type="Proteomes" id="UP000054477">
    <property type="component" value="Unassembled WGS sequence"/>
</dbReference>
<reference evidence="1 2" key="1">
    <citation type="submission" date="2014-04" db="EMBL/GenBank/DDBJ databases">
        <authorList>
            <consortium name="DOE Joint Genome Institute"/>
            <person name="Kuo A."/>
            <person name="Kohler A."/>
            <person name="Nagy L.G."/>
            <person name="Floudas D."/>
            <person name="Copeland A."/>
            <person name="Barry K.W."/>
            <person name="Cichocki N."/>
            <person name="Veneault-Fourrey C."/>
            <person name="LaButti K."/>
            <person name="Lindquist E.A."/>
            <person name="Lipzen A."/>
            <person name="Lundell T."/>
            <person name="Morin E."/>
            <person name="Murat C."/>
            <person name="Sun H."/>
            <person name="Tunlid A."/>
            <person name="Henrissat B."/>
            <person name="Grigoriev I.V."/>
            <person name="Hibbett D.S."/>
            <person name="Martin F."/>
            <person name="Nordberg H.P."/>
            <person name="Cantor M.N."/>
            <person name="Hua S.X."/>
        </authorList>
    </citation>
    <scope>NUCLEOTIDE SEQUENCE [LARGE SCALE GENOMIC DNA]</scope>
    <source>
        <strain evidence="1 2">LaAM-08-1</strain>
    </source>
</reference>
<keyword evidence="2" id="KW-1185">Reference proteome</keyword>